<keyword evidence="6" id="KW-0804">Transcription</keyword>
<evidence type="ECO:0000256" key="8">
    <source>
        <dbReference type="PROSITE-ProRule" id="PRU00108"/>
    </source>
</evidence>
<dbReference type="PROSITE" id="PS50071">
    <property type="entry name" value="HOMEOBOX_2"/>
    <property type="match status" value="1"/>
</dbReference>
<protein>
    <submittedName>
        <fullName evidence="11">BEL1-like homeodomain 4</fullName>
    </submittedName>
</protein>
<evidence type="ECO:0000256" key="4">
    <source>
        <dbReference type="ARBA" id="ARBA00023125"/>
    </source>
</evidence>
<reference evidence="11 12" key="1">
    <citation type="submission" date="2019-12" db="EMBL/GenBank/DDBJ databases">
        <authorList>
            <person name="Alioto T."/>
            <person name="Alioto T."/>
            <person name="Gomez Garrido J."/>
        </authorList>
    </citation>
    <scope>NUCLEOTIDE SEQUENCE [LARGE SCALE GENOMIC DNA]</scope>
</reference>
<dbReference type="GO" id="GO:0003677">
    <property type="term" value="F:DNA binding"/>
    <property type="evidence" value="ECO:0007669"/>
    <property type="project" value="UniProtKB-UniRule"/>
</dbReference>
<dbReference type="InterPro" id="IPR009057">
    <property type="entry name" value="Homeodomain-like_sf"/>
</dbReference>
<keyword evidence="3" id="KW-0805">Transcription regulation</keyword>
<comment type="similarity">
    <text evidence="2">Belongs to the TALE/BELL homeobox family.</text>
</comment>
<dbReference type="Proteomes" id="UP000594638">
    <property type="component" value="Unassembled WGS sequence"/>
</dbReference>
<evidence type="ECO:0000313" key="12">
    <source>
        <dbReference type="Proteomes" id="UP000594638"/>
    </source>
</evidence>
<evidence type="ECO:0000256" key="2">
    <source>
        <dbReference type="ARBA" id="ARBA00006454"/>
    </source>
</evidence>
<feature type="compositionally biased region" description="Polar residues" evidence="9">
    <location>
        <begin position="320"/>
        <end position="333"/>
    </location>
</feature>
<evidence type="ECO:0000256" key="9">
    <source>
        <dbReference type="SAM" id="MobiDB-lite"/>
    </source>
</evidence>
<evidence type="ECO:0000256" key="6">
    <source>
        <dbReference type="ARBA" id="ARBA00023163"/>
    </source>
</evidence>
<dbReference type="PANTHER" id="PTHR11850">
    <property type="entry name" value="HOMEOBOX PROTEIN TRANSCRIPTION FACTORS"/>
    <property type="match status" value="1"/>
</dbReference>
<evidence type="ECO:0000256" key="3">
    <source>
        <dbReference type="ARBA" id="ARBA00023015"/>
    </source>
</evidence>
<dbReference type="OrthoDB" id="10056939at2759"/>
<comment type="caution">
    <text evidence="11">The sequence shown here is derived from an EMBL/GenBank/DDBJ whole genome shotgun (WGS) entry which is preliminary data.</text>
</comment>
<keyword evidence="5 8" id="KW-0371">Homeobox</keyword>
<dbReference type="AlphaFoldDB" id="A0A8S0VJK0"/>
<evidence type="ECO:0000256" key="5">
    <source>
        <dbReference type="ARBA" id="ARBA00023155"/>
    </source>
</evidence>
<dbReference type="SMART" id="SM00389">
    <property type="entry name" value="HOX"/>
    <property type="match status" value="1"/>
</dbReference>
<dbReference type="InterPro" id="IPR008422">
    <property type="entry name" value="KN_HD"/>
</dbReference>
<dbReference type="GO" id="GO:0006355">
    <property type="term" value="P:regulation of DNA-templated transcription"/>
    <property type="evidence" value="ECO:0007669"/>
    <property type="project" value="InterPro"/>
</dbReference>
<sequence>MEMSNFDPELHVAQKSRRDKLRFQHDSNQLHHLEAHANNLEQSSVHHGLTSSLVQFRSVRDENICGNPSEFNLKMHNFPTNKQSLLTYKDGIKVHQEPRAEESDKCVGEPSFGEFSPMPSTFNSSVTGSGVPRYVSTWNGIGPQLSSDWSASYISGSTLKPMFVSEISSGSLKNSNTPLSILDIKPCHGHQEVYSSFIKQPTEIPCQNLEKHHDNVHHSSSLYQTELQDVVHPENMATGALEMPFIRQQNSKETSHDSWAVVGGGELPLLPTYADQMCLKSSSDLISKPANVHHQWSSELDYSANKNAVGDSGVVANDNSNTQGLSLSLSSAPSHKGHGAQFLGRDPSHNLNSRNINLSAIPDSKTLNSEYLSSNQNLSNASNCLGVPSQDIVRKSSFVQCNLGPLGPFTGYATILRSSNFMKPAQQLLDEFSSYASPKPIEMPRMSNIFGEVRVSVDVSAAESVVGGTTGDSCESSFMFYRSNDRGYEPGGENSLTNSGWPEYLQRKAKLLHMQDEVSRSYKQYHQQMKMVFSSFESVAGLNAAIPYISLALKTVSGHFRCLKNAIADQLQSISCTLREDLWSPTNDASNSKADSASTRLKFIDSCFQKQKVGGHLGLLETQRAWRPQRGLPEHAVSVLRAWLFDHFLHPYPTDTDKHMLAAKTGLTRNQVSNWFINARVRVWKPMVEEIHMLETKGTAETGRPDEGNLQSNDRQFLNKLNSSAEFDKQVEFSRISSSEFMHPHIQSQDNHSRVDYRIPDSLDGSLMGFSPYHQSGMEIGGLGSVSLTLGLRRTAESAQQPQFRQHFEDHMVRDSVG</sequence>
<dbReference type="Gene3D" id="1.10.10.60">
    <property type="entry name" value="Homeodomain-like"/>
    <property type="match status" value="1"/>
</dbReference>
<dbReference type="Pfam" id="PF07526">
    <property type="entry name" value="POX"/>
    <property type="match status" value="1"/>
</dbReference>
<dbReference type="FunFam" id="1.10.10.60:FF:000117">
    <property type="entry name" value="BEL1-like homeodomain protein 9"/>
    <property type="match status" value="1"/>
</dbReference>
<dbReference type="InterPro" id="IPR001356">
    <property type="entry name" value="HD"/>
</dbReference>
<keyword evidence="12" id="KW-1185">Reference proteome</keyword>
<proteinExistence type="inferred from homology"/>
<name>A0A8S0VJK0_OLEEU</name>
<dbReference type="EMBL" id="CACTIH010010826">
    <property type="protein sequence ID" value="CAA3033739.1"/>
    <property type="molecule type" value="Genomic_DNA"/>
</dbReference>
<dbReference type="InterPro" id="IPR006563">
    <property type="entry name" value="POX_dom"/>
</dbReference>
<evidence type="ECO:0000259" key="10">
    <source>
        <dbReference type="PROSITE" id="PS50071"/>
    </source>
</evidence>
<keyword evidence="4 8" id="KW-0238">DNA-binding</keyword>
<accession>A0A8S0VJK0</accession>
<dbReference type="InterPro" id="IPR050224">
    <property type="entry name" value="TALE_homeobox"/>
</dbReference>
<organism evidence="11 12">
    <name type="scientific">Olea europaea subsp. europaea</name>
    <dbReference type="NCBI Taxonomy" id="158383"/>
    <lineage>
        <taxon>Eukaryota</taxon>
        <taxon>Viridiplantae</taxon>
        <taxon>Streptophyta</taxon>
        <taxon>Embryophyta</taxon>
        <taxon>Tracheophyta</taxon>
        <taxon>Spermatophyta</taxon>
        <taxon>Magnoliopsida</taxon>
        <taxon>eudicotyledons</taxon>
        <taxon>Gunneridae</taxon>
        <taxon>Pentapetalae</taxon>
        <taxon>asterids</taxon>
        <taxon>lamiids</taxon>
        <taxon>Lamiales</taxon>
        <taxon>Oleaceae</taxon>
        <taxon>Oleeae</taxon>
        <taxon>Olea</taxon>
    </lineage>
</organism>
<dbReference type="Pfam" id="PF05920">
    <property type="entry name" value="Homeobox_KN"/>
    <property type="match status" value="1"/>
</dbReference>
<dbReference type="SUPFAM" id="SSF46689">
    <property type="entry name" value="Homeodomain-like"/>
    <property type="match status" value="1"/>
</dbReference>
<evidence type="ECO:0000313" key="11">
    <source>
        <dbReference type="EMBL" id="CAA3033739.1"/>
    </source>
</evidence>
<feature type="domain" description="Homeobox" evidence="10">
    <location>
        <begin position="623"/>
        <end position="686"/>
    </location>
</feature>
<dbReference type="CDD" id="cd00086">
    <property type="entry name" value="homeodomain"/>
    <property type="match status" value="1"/>
</dbReference>
<dbReference type="GO" id="GO:0005634">
    <property type="term" value="C:nucleus"/>
    <property type="evidence" value="ECO:0007669"/>
    <property type="project" value="UniProtKB-SubCell"/>
</dbReference>
<dbReference type="Gramene" id="OE9A012479T1">
    <property type="protein sequence ID" value="OE9A012479C1"/>
    <property type="gene ID" value="OE9A012479"/>
</dbReference>
<comment type="subcellular location">
    <subcellularLocation>
        <location evidence="1 8">Nucleus</location>
    </subcellularLocation>
</comment>
<evidence type="ECO:0000256" key="1">
    <source>
        <dbReference type="ARBA" id="ARBA00004123"/>
    </source>
</evidence>
<feature type="region of interest" description="Disordered" evidence="9">
    <location>
        <begin position="320"/>
        <end position="348"/>
    </location>
</feature>
<dbReference type="SMART" id="SM00574">
    <property type="entry name" value="POX"/>
    <property type="match status" value="1"/>
</dbReference>
<gene>
    <name evidence="11" type="ORF">OLEA9_A012479</name>
</gene>
<feature type="DNA-binding region" description="Homeobox" evidence="8">
    <location>
        <begin position="625"/>
        <end position="687"/>
    </location>
</feature>
<keyword evidence="7 8" id="KW-0539">Nucleus</keyword>
<evidence type="ECO:0000256" key="7">
    <source>
        <dbReference type="ARBA" id="ARBA00023242"/>
    </source>
</evidence>